<feature type="region of interest" description="Disordered" evidence="1">
    <location>
        <begin position="256"/>
        <end position="278"/>
    </location>
</feature>
<dbReference type="Pfam" id="PF01261">
    <property type="entry name" value="AP_endonuc_2"/>
    <property type="match status" value="1"/>
</dbReference>
<dbReference type="InterPro" id="IPR013022">
    <property type="entry name" value="Xyl_isomerase-like_TIM-brl"/>
</dbReference>
<keyword evidence="4" id="KW-1185">Reference proteome</keyword>
<evidence type="ECO:0000259" key="2">
    <source>
        <dbReference type="Pfam" id="PF01261"/>
    </source>
</evidence>
<proteinExistence type="predicted"/>
<dbReference type="RefSeq" id="WP_142099772.1">
    <property type="nucleotide sequence ID" value="NZ_VFPH01000001.1"/>
</dbReference>
<comment type="caution">
    <text evidence="3">The sequence shown here is derived from an EMBL/GenBank/DDBJ whole genome shotgun (WGS) entry which is preliminary data.</text>
</comment>
<dbReference type="PANTHER" id="PTHR12110">
    <property type="entry name" value="HYDROXYPYRUVATE ISOMERASE"/>
    <property type="match status" value="1"/>
</dbReference>
<dbReference type="OrthoDB" id="104997at2"/>
<dbReference type="AlphaFoldDB" id="A0A543GF78"/>
<reference evidence="3 4" key="1">
    <citation type="submission" date="2019-06" db="EMBL/GenBank/DDBJ databases">
        <title>Sequencing the genomes of 1000 actinobacteria strains.</title>
        <authorList>
            <person name="Klenk H.-P."/>
        </authorList>
    </citation>
    <scope>NUCLEOTIDE SEQUENCE [LARGE SCALE GENOMIC DNA]</scope>
    <source>
        <strain evidence="3 4">DSM 45511</strain>
    </source>
</reference>
<dbReference type="InterPro" id="IPR036237">
    <property type="entry name" value="Xyl_isomerase-like_sf"/>
</dbReference>
<evidence type="ECO:0000313" key="4">
    <source>
        <dbReference type="Proteomes" id="UP000319818"/>
    </source>
</evidence>
<evidence type="ECO:0000256" key="1">
    <source>
        <dbReference type="SAM" id="MobiDB-lite"/>
    </source>
</evidence>
<dbReference type="Gene3D" id="3.20.20.150">
    <property type="entry name" value="Divalent-metal-dependent TIM barrel enzymes"/>
    <property type="match status" value="1"/>
</dbReference>
<sequence length="278" mass="29676">MTHIWSVFTKAWSALPAEELGPLVAGLGFTGAEVPVRENTRVTPADAEERLPGFVERMRAEGVDVISVAADLAEPTFAACASAGVPLIRIMAGLGPDGYAASVARVREQLEEAAPLTERYGVQVGVQPHHGRFVSSALGVAQLLDGLPVDRFRVVWDAGHDALAGDDPRVTLELVADRLAIVNLKNGVYTRSDGGWRHWWVPGPEGMADWAAAFAELARLGWTGPVCLSGEYSDKGVPVEDRLRADLRAAQEAAGPLHGGRLVATGPPAPRRSTLRER</sequence>
<protein>
    <submittedName>
        <fullName evidence="3">Sugar phosphate isomerase/epimerase</fullName>
    </submittedName>
</protein>
<dbReference type="PANTHER" id="PTHR12110:SF41">
    <property type="entry name" value="INOSOSE DEHYDRATASE"/>
    <property type="match status" value="1"/>
</dbReference>
<feature type="domain" description="Xylose isomerase-like TIM barrel" evidence="2">
    <location>
        <begin position="24"/>
        <end position="249"/>
    </location>
</feature>
<accession>A0A543GF78</accession>
<keyword evidence="3" id="KW-0413">Isomerase</keyword>
<dbReference type="SUPFAM" id="SSF51658">
    <property type="entry name" value="Xylose isomerase-like"/>
    <property type="match status" value="1"/>
</dbReference>
<evidence type="ECO:0000313" key="3">
    <source>
        <dbReference type="EMBL" id="TQM44715.1"/>
    </source>
</evidence>
<dbReference type="GO" id="GO:0016853">
    <property type="term" value="F:isomerase activity"/>
    <property type="evidence" value="ECO:0007669"/>
    <property type="project" value="UniProtKB-KW"/>
</dbReference>
<name>A0A543GF78_9PSEU</name>
<dbReference type="InterPro" id="IPR050312">
    <property type="entry name" value="IolE/XylAMocC-like"/>
</dbReference>
<organism evidence="3 4">
    <name type="scientific">Pseudonocardia cypriaca</name>
    <dbReference type="NCBI Taxonomy" id="882449"/>
    <lineage>
        <taxon>Bacteria</taxon>
        <taxon>Bacillati</taxon>
        <taxon>Actinomycetota</taxon>
        <taxon>Actinomycetes</taxon>
        <taxon>Pseudonocardiales</taxon>
        <taxon>Pseudonocardiaceae</taxon>
        <taxon>Pseudonocardia</taxon>
    </lineage>
</organism>
<dbReference type="Proteomes" id="UP000319818">
    <property type="component" value="Unassembled WGS sequence"/>
</dbReference>
<dbReference type="EMBL" id="VFPH01000001">
    <property type="protein sequence ID" value="TQM44715.1"/>
    <property type="molecule type" value="Genomic_DNA"/>
</dbReference>
<gene>
    <name evidence="3" type="ORF">FB388_2087</name>
</gene>